<keyword evidence="3 9" id="KW-0547">Nucleotide-binding</keyword>
<dbReference type="PRINTS" id="PR00193">
    <property type="entry name" value="MYOSINHEAVY"/>
</dbReference>
<dbReference type="PROSITE" id="PS51456">
    <property type="entry name" value="MYOSIN_MOTOR"/>
    <property type="match status" value="1"/>
</dbReference>
<feature type="binding site" evidence="9">
    <location>
        <begin position="105"/>
        <end position="112"/>
    </location>
    <ligand>
        <name>ATP</name>
        <dbReference type="ChEBI" id="CHEBI:30616"/>
    </ligand>
</feature>
<dbReference type="InterPro" id="IPR036072">
    <property type="entry name" value="MYSc_Myo1"/>
</dbReference>
<feature type="domain" description="Myosin motor" evidence="10">
    <location>
        <begin position="12"/>
        <end position="605"/>
    </location>
</feature>
<dbReference type="AlphaFoldDB" id="A0A8C5U9A9"/>
<dbReference type="PROSITE" id="PS51757">
    <property type="entry name" value="TH1"/>
    <property type="match status" value="1"/>
</dbReference>
<keyword evidence="6 9" id="KW-0518">Myosin</keyword>
<dbReference type="GO" id="GO:0030048">
    <property type="term" value="P:actin filament-based movement"/>
    <property type="evidence" value="ECO:0007669"/>
    <property type="project" value="TreeGrafter"/>
</dbReference>
<dbReference type="Gene3D" id="1.20.120.720">
    <property type="entry name" value="Myosin VI head, motor domain, U50 subdomain"/>
    <property type="match status" value="1"/>
</dbReference>
<evidence type="ECO:0000256" key="6">
    <source>
        <dbReference type="ARBA" id="ARBA00023123"/>
    </source>
</evidence>
<dbReference type="Gene3D" id="1.10.10.820">
    <property type="match status" value="1"/>
</dbReference>
<dbReference type="SMART" id="SM00015">
    <property type="entry name" value="IQ"/>
    <property type="match status" value="3"/>
</dbReference>
<dbReference type="GO" id="GO:0005516">
    <property type="term" value="F:calmodulin binding"/>
    <property type="evidence" value="ECO:0007669"/>
    <property type="project" value="UniProtKB-KW"/>
</dbReference>
<dbReference type="GO" id="GO:0016459">
    <property type="term" value="C:myosin complex"/>
    <property type="evidence" value="ECO:0007669"/>
    <property type="project" value="UniProtKB-KW"/>
</dbReference>
<reference evidence="12" key="2">
    <citation type="submission" date="2025-09" db="UniProtKB">
        <authorList>
            <consortium name="Ensembl"/>
        </authorList>
    </citation>
    <scope>IDENTIFICATION</scope>
</reference>
<dbReference type="GO" id="GO:0051015">
    <property type="term" value="F:actin filament binding"/>
    <property type="evidence" value="ECO:0007669"/>
    <property type="project" value="TreeGrafter"/>
</dbReference>
<dbReference type="CDD" id="cd01378">
    <property type="entry name" value="MYSc_Myo1"/>
    <property type="match status" value="1"/>
</dbReference>
<dbReference type="InterPro" id="IPR027417">
    <property type="entry name" value="P-loop_NTPase"/>
</dbReference>
<keyword evidence="7 9" id="KW-0505">Motor protein</keyword>
<dbReference type="Gene3D" id="1.20.5.190">
    <property type="match status" value="1"/>
</dbReference>
<evidence type="ECO:0000313" key="12">
    <source>
        <dbReference type="Ensembl" id="ENSMCSP00000018676.1"/>
    </source>
</evidence>
<evidence type="ECO:0000259" key="10">
    <source>
        <dbReference type="PROSITE" id="PS51456"/>
    </source>
</evidence>
<dbReference type="Proteomes" id="UP000694560">
    <property type="component" value="Unplaced"/>
</dbReference>
<evidence type="ECO:0000256" key="2">
    <source>
        <dbReference type="ARBA" id="ARBA00022737"/>
    </source>
</evidence>
<dbReference type="InterPro" id="IPR000048">
    <property type="entry name" value="IQ_motif_EF-hand-BS"/>
</dbReference>
<dbReference type="FunFam" id="1.20.58.530:FF:000004">
    <property type="entry name" value="Unconventional myosin ID"/>
    <property type="match status" value="1"/>
</dbReference>
<dbReference type="FunFam" id="3.40.850.10:FF:000101">
    <property type="entry name" value="Slow myosin heavy chain 2"/>
    <property type="match status" value="1"/>
</dbReference>
<accession>A0A8C5U9A9</accession>
<dbReference type="InterPro" id="IPR036961">
    <property type="entry name" value="Kinesin_motor_dom_sf"/>
</dbReference>
<evidence type="ECO:0000313" key="13">
    <source>
        <dbReference type="Proteomes" id="UP000694560"/>
    </source>
</evidence>
<dbReference type="Gene3D" id="1.20.5.4820">
    <property type="match status" value="1"/>
</dbReference>
<dbReference type="InterPro" id="IPR001609">
    <property type="entry name" value="Myosin_head_motor_dom-like"/>
</dbReference>
<sequence length="920" mass="106419">MEVKTSLLDDMIGVGDMVLLEPLDEDSFINNLKKRFDHNEVYTYIGSVVISINPYSSLPIYTPEKVEEYRNRNFYELSPHIFALSDEAYRSLRDQDKDQCILITGESGAGKTEASKLVMSYVAAVCGKGAEVNQVKEQLLQSNPVLEGKNLTEYGKYMDIEFDFKGDPLGGVISNYLLEKSRVVKQPRGERNFHIFYQILSGASEEFLCKCCPCEICELTGIDQSVLERAFSFRTVEAKQEKVSTTLNVAQAYYARDALAKNLYSRLFSWLVTRINESIKAQTKVRKKVMGVLDIYGFEIFEDNSFEQFIINYCNEKLQQIFIELTLKEEQEEYIREGIEWTHIEYFNNAIICDLIENNQTGILAMLDEECLRPGTVTDDTFLEKLNQVCATHQHFESRMSKCSRFLNDTSLPHSCFRIQHYAGKVMYQVEGFVDKNNDLLYRDLSQAMWKASHSLIKALFPEGNPAKINLKRPPTAGSQFKASVATLMKNLQTKNPNYIRCIKPNDKKAAQVFNEALVCHQIRYLGLLENVRVRRAGYAFRQPYEPCLERYKMLCKQTWPHWKGDGVEVLFNELRIPEEEFSFGRSKIFIRNPRTLFKLEDLRKQRLEDLATLIGKIYRGWKCRTRFLLMKRCQIVIASWYRRFAQQKRYEKIKSSAVTVQSYIRGWKVSFPSLWLSLCMQKYFLEMKNKMPSLSPIDKNWPARPYLFLDSTHKELKRIFHLWRCKKYRDQFTDQQKLIYEEKLEASELFKDKKALYPASVGQPFQGAYLEISENPKYKKLKDAVDEKIIIAEVVNKINRANGKAASRIFLLTKNNVLLADQKSGTIKSEVPLGDVTKVSMSSQNDGFFAVHLKEGSEAASKGDFLLSSDHLIEMATKLYRTTLSQTKQKLNIEISDEYVSCSLKRTFTSVQHAKKSSI</sequence>
<dbReference type="Gene3D" id="1.20.58.530">
    <property type="match status" value="1"/>
</dbReference>
<feature type="domain" description="TH1" evidence="11">
    <location>
        <begin position="755"/>
        <end position="920"/>
    </location>
</feature>
<keyword evidence="5" id="KW-0112">Calmodulin-binding</keyword>
<organism evidence="12 13">
    <name type="scientific">Malurus cyaneus samueli</name>
    <dbReference type="NCBI Taxonomy" id="2593467"/>
    <lineage>
        <taxon>Eukaryota</taxon>
        <taxon>Metazoa</taxon>
        <taxon>Chordata</taxon>
        <taxon>Craniata</taxon>
        <taxon>Vertebrata</taxon>
        <taxon>Euteleostomi</taxon>
        <taxon>Archelosauria</taxon>
        <taxon>Archosauria</taxon>
        <taxon>Dinosauria</taxon>
        <taxon>Saurischia</taxon>
        <taxon>Theropoda</taxon>
        <taxon>Coelurosauria</taxon>
        <taxon>Aves</taxon>
        <taxon>Neognathae</taxon>
        <taxon>Neoaves</taxon>
        <taxon>Telluraves</taxon>
        <taxon>Australaves</taxon>
        <taxon>Passeriformes</taxon>
        <taxon>Meliphagoidea</taxon>
        <taxon>Maluridae</taxon>
        <taxon>Malurus</taxon>
    </lineage>
</organism>
<name>A0A8C5U9A9_9PASS</name>
<evidence type="ECO:0000256" key="1">
    <source>
        <dbReference type="ARBA" id="ARBA00008314"/>
    </source>
</evidence>
<dbReference type="Gene3D" id="3.40.850.10">
    <property type="entry name" value="Kinesin motor domain"/>
    <property type="match status" value="2"/>
</dbReference>
<evidence type="ECO:0000256" key="3">
    <source>
        <dbReference type="ARBA" id="ARBA00022741"/>
    </source>
</evidence>
<comment type="similarity">
    <text evidence="1 9">Belongs to the TRAFAC class myosin-kinesin ATPase superfamily. Myosin family.</text>
</comment>
<dbReference type="PANTHER" id="PTHR13140:SF277">
    <property type="entry name" value="UNCONVENTIONAL MYOSIN-IB"/>
    <property type="match status" value="1"/>
</dbReference>
<dbReference type="GO" id="GO:0005524">
    <property type="term" value="F:ATP binding"/>
    <property type="evidence" value="ECO:0007669"/>
    <property type="project" value="UniProtKB-UniRule"/>
</dbReference>
<dbReference type="GO" id="GO:0005886">
    <property type="term" value="C:plasma membrane"/>
    <property type="evidence" value="ECO:0007669"/>
    <property type="project" value="TreeGrafter"/>
</dbReference>
<evidence type="ECO:0000256" key="9">
    <source>
        <dbReference type="PROSITE-ProRule" id="PRU00782"/>
    </source>
</evidence>
<dbReference type="GO" id="GO:0005902">
    <property type="term" value="C:microvillus"/>
    <property type="evidence" value="ECO:0007669"/>
    <property type="project" value="TreeGrafter"/>
</dbReference>
<keyword evidence="13" id="KW-1185">Reference proteome</keyword>
<proteinExistence type="inferred from homology"/>
<evidence type="ECO:0000256" key="4">
    <source>
        <dbReference type="ARBA" id="ARBA00022840"/>
    </source>
</evidence>
<dbReference type="FunFam" id="1.20.5.190:FF:000007">
    <property type="entry name" value="Myosin-ib isoform 2"/>
    <property type="match status" value="1"/>
</dbReference>
<reference evidence="12" key="1">
    <citation type="submission" date="2025-08" db="UniProtKB">
        <authorList>
            <consortium name="Ensembl"/>
        </authorList>
    </citation>
    <scope>IDENTIFICATION</scope>
</reference>
<dbReference type="Pfam" id="PF00063">
    <property type="entry name" value="Myosin_head"/>
    <property type="match status" value="2"/>
</dbReference>
<dbReference type="Pfam" id="PF06017">
    <property type="entry name" value="Myosin_TH1"/>
    <property type="match status" value="1"/>
</dbReference>
<dbReference type="GO" id="GO:0007015">
    <property type="term" value="P:actin filament organization"/>
    <property type="evidence" value="ECO:0007669"/>
    <property type="project" value="TreeGrafter"/>
</dbReference>
<dbReference type="GO" id="GO:0006897">
    <property type="term" value="P:endocytosis"/>
    <property type="evidence" value="ECO:0007669"/>
    <property type="project" value="TreeGrafter"/>
</dbReference>
<dbReference type="FunFam" id="1.20.5.4820:FF:000013">
    <property type="entry name" value="LOW QUALITY PROTEIN: unconventional myosin-Ib"/>
    <property type="match status" value="1"/>
</dbReference>
<keyword evidence="8 9" id="KW-0009">Actin-binding</keyword>
<dbReference type="GO" id="GO:0000146">
    <property type="term" value="F:microfilament motor activity"/>
    <property type="evidence" value="ECO:0007669"/>
    <property type="project" value="TreeGrafter"/>
</dbReference>
<evidence type="ECO:0000256" key="8">
    <source>
        <dbReference type="ARBA" id="ARBA00023203"/>
    </source>
</evidence>
<keyword evidence="2" id="KW-0677">Repeat</keyword>
<protein>
    <submittedName>
        <fullName evidence="12">Myosin IB</fullName>
    </submittedName>
</protein>
<evidence type="ECO:0000256" key="7">
    <source>
        <dbReference type="ARBA" id="ARBA00023175"/>
    </source>
</evidence>
<feature type="region of interest" description="Actin-binding" evidence="9">
    <location>
        <begin position="485"/>
        <end position="507"/>
    </location>
</feature>
<keyword evidence="4 9" id="KW-0067">ATP-binding</keyword>
<dbReference type="SMART" id="SM00242">
    <property type="entry name" value="MYSc"/>
    <property type="match status" value="1"/>
</dbReference>
<evidence type="ECO:0000259" key="11">
    <source>
        <dbReference type="PROSITE" id="PS51757"/>
    </source>
</evidence>
<dbReference type="GO" id="GO:0005737">
    <property type="term" value="C:cytoplasm"/>
    <property type="evidence" value="ECO:0007669"/>
    <property type="project" value="TreeGrafter"/>
</dbReference>
<dbReference type="GO" id="GO:0005903">
    <property type="term" value="C:brush border"/>
    <property type="evidence" value="ECO:0007669"/>
    <property type="project" value="TreeGrafter"/>
</dbReference>
<evidence type="ECO:0000256" key="5">
    <source>
        <dbReference type="ARBA" id="ARBA00022860"/>
    </source>
</evidence>
<dbReference type="SUPFAM" id="SSF52540">
    <property type="entry name" value="P-loop containing nucleoside triphosphate hydrolases"/>
    <property type="match status" value="1"/>
</dbReference>
<dbReference type="Ensembl" id="ENSMCST00000019144.1">
    <property type="protein sequence ID" value="ENSMCSP00000018676.1"/>
    <property type="gene ID" value="ENSMCSG00000012738.1"/>
</dbReference>
<dbReference type="InterPro" id="IPR010926">
    <property type="entry name" value="Myosin_TH1"/>
</dbReference>
<dbReference type="PANTHER" id="PTHR13140">
    <property type="entry name" value="MYOSIN"/>
    <property type="match status" value="1"/>
</dbReference>